<dbReference type="Proteomes" id="UP001501020">
    <property type="component" value="Unassembled WGS sequence"/>
</dbReference>
<sequence length="192" mass="19261">MTRRGLATRAIRFVLGTLLCAGLVLPLTAQNASACDVSYEYKPSIDLKHFGHNRTCSTSTSLGGVTIVGVLALGALAAAGAQAFKRGAAAAGGPSGAPGSPSPTLIAYLQATNLNLQARASSPPAAPPGYPAQPPYPGPPPQAYPPGLGVQQPPPAYGRPQQPPYAVPPQPGPPPRSAPPGTPDDAGPHPTS</sequence>
<feature type="region of interest" description="Disordered" evidence="1">
    <location>
        <begin position="119"/>
        <end position="192"/>
    </location>
</feature>
<keyword evidence="2" id="KW-0472">Membrane</keyword>
<keyword evidence="2" id="KW-1133">Transmembrane helix</keyword>
<evidence type="ECO:0000256" key="3">
    <source>
        <dbReference type="SAM" id="SignalP"/>
    </source>
</evidence>
<gene>
    <name evidence="4" type="ORF">GCM10009727_44620</name>
</gene>
<dbReference type="EMBL" id="BAAAMR010000039">
    <property type="protein sequence ID" value="GAA2144679.1"/>
    <property type="molecule type" value="Genomic_DNA"/>
</dbReference>
<feature type="compositionally biased region" description="Pro residues" evidence="1">
    <location>
        <begin position="152"/>
        <end position="182"/>
    </location>
</feature>
<dbReference type="RefSeq" id="WP_344270176.1">
    <property type="nucleotide sequence ID" value="NZ_BAAAMR010000039.1"/>
</dbReference>
<proteinExistence type="predicted"/>
<accession>A0ABP5LG61</accession>
<evidence type="ECO:0000313" key="4">
    <source>
        <dbReference type="EMBL" id="GAA2144679.1"/>
    </source>
</evidence>
<protein>
    <submittedName>
        <fullName evidence="4">Uncharacterized protein</fullName>
    </submittedName>
</protein>
<keyword evidence="5" id="KW-1185">Reference proteome</keyword>
<evidence type="ECO:0000313" key="5">
    <source>
        <dbReference type="Proteomes" id="UP001501020"/>
    </source>
</evidence>
<keyword evidence="3" id="KW-0732">Signal</keyword>
<feature type="signal peptide" evidence="3">
    <location>
        <begin position="1"/>
        <end position="34"/>
    </location>
</feature>
<organism evidence="4 5">
    <name type="scientific">Actinomadura napierensis</name>
    <dbReference type="NCBI Taxonomy" id="267854"/>
    <lineage>
        <taxon>Bacteria</taxon>
        <taxon>Bacillati</taxon>
        <taxon>Actinomycetota</taxon>
        <taxon>Actinomycetes</taxon>
        <taxon>Streptosporangiales</taxon>
        <taxon>Thermomonosporaceae</taxon>
        <taxon>Actinomadura</taxon>
    </lineage>
</organism>
<keyword evidence="2" id="KW-0812">Transmembrane</keyword>
<feature type="transmembrane region" description="Helical" evidence="2">
    <location>
        <begin position="58"/>
        <end position="79"/>
    </location>
</feature>
<reference evidence="5" key="1">
    <citation type="journal article" date="2019" name="Int. J. Syst. Evol. Microbiol.">
        <title>The Global Catalogue of Microorganisms (GCM) 10K type strain sequencing project: providing services to taxonomists for standard genome sequencing and annotation.</title>
        <authorList>
            <consortium name="The Broad Institute Genomics Platform"/>
            <consortium name="The Broad Institute Genome Sequencing Center for Infectious Disease"/>
            <person name="Wu L."/>
            <person name="Ma J."/>
        </authorList>
    </citation>
    <scope>NUCLEOTIDE SEQUENCE [LARGE SCALE GENOMIC DNA]</scope>
    <source>
        <strain evidence="5">JCM 13850</strain>
    </source>
</reference>
<evidence type="ECO:0000256" key="2">
    <source>
        <dbReference type="SAM" id="Phobius"/>
    </source>
</evidence>
<feature type="chain" id="PRO_5046851352" evidence="3">
    <location>
        <begin position="35"/>
        <end position="192"/>
    </location>
</feature>
<feature type="compositionally biased region" description="Pro residues" evidence="1">
    <location>
        <begin position="124"/>
        <end position="144"/>
    </location>
</feature>
<name>A0ABP5LG61_9ACTN</name>
<evidence type="ECO:0000256" key="1">
    <source>
        <dbReference type="SAM" id="MobiDB-lite"/>
    </source>
</evidence>
<comment type="caution">
    <text evidence="4">The sequence shown here is derived from an EMBL/GenBank/DDBJ whole genome shotgun (WGS) entry which is preliminary data.</text>
</comment>